<keyword evidence="10" id="KW-1185">Reference proteome</keyword>
<dbReference type="PROSITE" id="PS51716">
    <property type="entry name" value="G_IRG"/>
    <property type="match status" value="1"/>
</dbReference>
<evidence type="ECO:0000313" key="6">
    <source>
        <dbReference type="EMBL" id="CAF1071341.1"/>
    </source>
</evidence>
<evidence type="ECO:0000313" key="7">
    <source>
        <dbReference type="EMBL" id="CAF1237159.1"/>
    </source>
</evidence>
<dbReference type="InterPro" id="IPR030385">
    <property type="entry name" value="G_IRG_dom"/>
</dbReference>
<comment type="similarity">
    <text evidence="1">Belongs to the TRAFAC class dynamin-like GTPase superfamily. IRG family.</text>
</comment>
<dbReference type="InterPro" id="IPR027417">
    <property type="entry name" value="P-loop_NTPase"/>
</dbReference>
<evidence type="ECO:0000256" key="1">
    <source>
        <dbReference type="ARBA" id="ARBA00005429"/>
    </source>
</evidence>
<dbReference type="GO" id="GO:0005525">
    <property type="term" value="F:GTP binding"/>
    <property type="evidence" value="ECO:0007669"/>
    <property type="project" value="UniProtKB-KW"/>
</dbReference>
<evidence type="ECO:0000256" key="3">
    <source>
        <dbReference type="ARBA" id="ARBA00022801"/>
    </source>
</evidence>
<dbReference type="OrthoDB" id="422720at2759"/>
<evidence type="ECO:0000313" key="9">
    <source>
        <dbReference type="EMBL" id="CAF3999445.1"/>
    </source>
</evidence>
<protein>
    <recommendedName>
        <fullName evidence="5">IRG-type G domain-containing protein</fullName>
    </recommendedName>
</protein>
<dbReference type="GO" id="GO:0016787">
    <property type="term" value="F:hydrolase activity"/>
    <property type="evidence" value="ECO:0007669"/>
    <property type="project" value="UniProtKB-KW"/>
</dbReference>
<dbReference type="Proteomes" id="UP000681722">
    <property type="component" value="Unassembled WGS sequence"/>
</dbReference>
<dbReference type="GO" id="GO:0016020">
    <property type="term" value="C:membrane"/>
    <property type="evidence" value="ECO:0007669"/>
    <property type="project" value="InterPro"/>
</dbReference>
<dbReference type="PANTHER" id="PTHR32341:SF10">
    <property type="entry name" value="INTERFERON-INDUCIBLE GTPASE 5"/>
    <property type="match status" value="1"/>
</dbReference>
<dbReference type="SUPFAM" id="SSF52540">
    <property type="entry name" value="P-loop containing nucleoside triphosphate hydrolases"/>
    <property type="match status" value="1"/>
</dbReference>
<name>A0A814Z3N4_9BILA</name>
<keyword evidence="3" id="KW-0378">Hydrolase</keyword>
<evidence type="ECO:0000313" key="8">
    <source>
        <dbReference type="EMBL" id="CAF3835733.1"/>
    </source>
</evidence>
<dbReference type="Proteomes" id="UP000682733">
    <property type="component" value="Unassembled WGS sequence"/>
</dbReference>
<dbReference type="EMBL" id="CAJOBA010008746">
    <property type="protein sequence ID" value="CAF3835733.1"/>
    <property type="molecule type" value="Genomic_DNA"/>
</dbReference>
<feature type="domain" description="IRG-type G" evidence="5">
    <location>
        <begin position="1"/>
        <end position="165"/>
    </location>
</feature>
<dbReference type="Pfam" id="PF05049">
    <property type="entry name" value="IIGP"/>
    <property type="match status" value="1"/>
</dbReference>
<dbReference type="EMBL" id="CAJOBC010009904">
    <property type="protein sequence ID" value="CAF3999445.1"/>
    <property type="molecule type" value="Genomic_DNA"/>
</dbReference>
<evidence type="ECO:0000256" key="2">
    <source>
        <dbReference type="ARBA" id="ARBA00022741"/>
    </source>
</evidence>
<evidence type="ECO:0000313" key="10">
    <source>
        <dbReference type="Proteomes" id="UP000663829"/>
    </source>
</evidence>
<dbReference type="Proteomes" id="UP000663829">
    <property type="component" value="Unassembled WGS sequence"/>
</dbReference>
<keyword evidence="2" id="KW-0547">Nucleotide-binding</keyword>
<dbReference type="PANTHER" id="PTHR32341">
    <property type="entry name" value="INTERFERON-INDUCIBLE GTPASE"/>
    <property type="match status" value="1"/>
</dbReference>
<reference evidence="7" key="1">
    <citation type="submission" date="2021-02" db="EMBL/GenBank/DDBJ databases">
        <authorList>
            <person name="Nowell W R."/>
        </authorList>
    </citation>
    <scope>NUCLEOTIDE SEQUENCE</scope>
</reference>
<dbReference type="InterPro" id="IPR007743">
    <property type="entry name" value="Immunity-related_GTPase-like"/>
</dbReference>
<dbReference type="Gene3D" id="3.40.50.300">
    <property type="entry name" value="P-loop containing nucleotide triphosphate hydrolases"/>
    <property type="match status" value="1"/>
</dbReference>
<dbReference type="Proteomes" id="UP000677228">
    <property type="component" value="Unassembled WGS sequence"/>
</dbReference>
<dbReference type="InterPro" id="IPR051515">
    <property type="entry name" value="IRG"/>
</dbReference>
<dbReference type="EMBL" id="CAJNOK010008729">
    <property type="protein sequence ID" value="CAF1071341.1"/>
    <property type="molecule type" value="Genomic_DNA"/>
</dbReference>
<evidence type="ECO:0000259" key="5">
    <source>
        <dbReference type="PROSITE" id="PS51716"/>
    </source>
</evidence>
<dbReference type="FunFam" id="3.40.50.300:FF:000541">
    <property type="entry name" value="Immunity related GTPase M"/>
    <property type="match status" value="1"/>
</dbReference>
<sequence length="332" mass="37866">MLKVFPYLDDEGAASTGVTETTDCVREYVHPENTNLKFCDLPGVGTPNFPKATYLEKVNYGQYDFFLIISRTRFTENDLWLSQEVKQYEKSFFFVRTHVDIDLINEARDHPATFDTETVLERIRNNSLEYIKKVDPNAKVFVISGLLSQTTKYDYGLMIETQLKEYPAYKRQAVILSMTMNCQGVAAIRVPGLSFVVDQGIIIKAVVEYEKQLGLDDKSLERIATLHTIPLKELKEQIGRVSVYFLTDIQKLVFMLLQGQAVAGVAEEFSRYIPILGSVVAAGISFSTTMRMLHEILNDMEKSALLLIYIIKERSVSSVIVLIYDCYIYNLH</sequence>
<evidence type="ECO:0000256" key="4">
    <source>
        <dbReference type="ARBA" id="ARBA00023134"/>
    </source>
</evidence>
<dbReference type="AlphaFoldDB" id="A0A814Z3N4"/>
<dbReference type="EMBL" id="CAJNOQ010009900">
    <property type="protein sequence ID" value="CAF1237159.1"/>
    <property type="molecule type" value="Genomic_DNA"/>
</dbReference>
<accession>A0A814Z3N4</accession>
<proteinExistence type="inferred from homology"/>
<organism evidence="7 10">
    <name type="scientific">Didymodactylos carnosus</name>
    <dbReference type="NCBI Taxonomy" id="1234261"/>
    <lineage>
        <taxon>Eukaryota</taxon>
        <taxon>Metazoa</taxon>
        <taxon>Spiralia</taxon>
        <taxon>Gnathifera</taxon>
        <taxon>Rotifera</taxon>
        <taxon>Eurotatoria</taxon>
        <taxon>Bdelloidea</taxon>
        <taxon>Philodinida</taxon>
        <taxon>Philodinidae</taxon>
        <taxon>Didymodactylos</taxon>
    </lineage>
</organism>
<comment type="caution">
    <text evidence="7">The sequence shown here is derived from an EMBL/GenBank/DDBJ whole genome shotgun (WGS) entry which is preliminary data.</text>
</comment>
<gene>
    <name evidence="7" type="ORF">GPM918_LOCUS25475</name>
    <name evidence="6" type="ORF">OVA965_LOCUS17909</name>
    <name evidence="9" type="ORF">SRO942_LOCUS25479</name>
    <name evidence="8" type="ORF">TMI583_LOCUS17925</name>
</gene>
<keyword evidence="4" id="KW-0342">GTP-binding</keyword>